<keyword evidence="6 7" id="KW-0472">Membrane</keyword>
<dbReference type="EC" id="1.3.3.-" evidence="9"/>
<dbReference type="InterPro" id="IPR006694">
    <property type="entry name" value="Fatty_acid_hydroxylase"/>
</dbReference>
<evidence type="ECO:0000256" key="5">
    <source>
        <dbReference type="ARBA" id="ARBA00023098"/>
    </source>
</evidence>
<reference evidence="9 10" key="5">
    <citation type="journal article" date="2011" name="ISME J.">
        <title>Dual transcriptional profiling of a bacterial/fungal confrontation: Collimonas fungivorans versus Aspergillus niger.</title>
        <authorList>
            <person name="Mela F."/>
            <person name="Fritsche K."/>
            <person name="de Boer W."/>
            <person name="van Veen J.A."/>
            <person name="de Graaff L.H."/>
            <person name="van den Berg M."/>
            <person name="Leveau J.H."/>
        </authorList>
    </citation>
    <scope>NUCLEOTIDE SEQUENCE [LARGE SCALE GENOMIC DNA]</scope>
    <source>
        <strain evidence="9 10">Ter331</strain>
    </source>
</reference>
<feature type="transmembrane region" description="Helical" evidence="7">
    <location>
        <begin position="425"/>
        <end position="445"/>
    </location>
</feature>
<evidence type="ECO:0000259" key="8">
    <source>
        <dbReference type="Pfam" id="PF04116"/>
    </source>
</evidence>
<evidence type="ECO:0000313" key="9">
    <source>
        <dbReference type="EMBL" id="AEK60270.1"/>
    </source>
</evidence>
<dbReference type="HOGENOM" id="CLU_033631_2_0_4"/>
<keyword evidence="3 7" id="KW-1133">Transmembrane helix</keyword>
<feature type="transmembrane region" description="Helical" evidence="7">
    <location>
        <begin position="367"/>
        <end position="388"/>
    </location>
</feature>
<keyword evidence="2 7" id="KW-0812">Transmembrane</keyword>
<dbReference type="Proteomes" id="UP000008392">
    <property type="component" value="Chromosome"/>
</dbReference>
<feature type="transmembrane region" description="Helical" evidence="7">
    <location>
        <begin position="400"/>
        <end position="419"/>
    </location>
</feature>
<reference evidence="9 10" key="1">
    <citation type="journal article" date="2004" name="Environ. Microbiol.">
        <title>Phylogeny-function analysis of (meta)genomic libraries: screening for expression of ribosomal RNA genes by large-insert library fluorescent in situ hybridization (LIL-FISH).</title>
        <authorList>
            <person name="Leveau J.H."/>
            <person name="Gerards S."/>
            <person name="de Boer W."/>
            <person name="van Veen J.A."/>
        </authorList>
    </citation>
    <scope>NUCLEOTIDE SEQUENCE [LARGE SCALE GENOMIC DNA]</scope>
    <source>
        <strain evidence="9 10">Ter331</strain>
    </source>
</reference>
<dbReference type="PANTHER" id="PTHR21624:SF1">
    <property type="entry name" value="ALKYLGLYCEROL MONOOXYGENASE"/>
    <property type="match status" value="1"/>
</dbReference>
<name>G0AGE0_COLFT</name>
<dbReference type="GO" id="GO:0005506">
    <property type="term" value="F:iron ion binding"/>
    <property type="evidence" value="ECO:0007669"/>
    <property type="project" value="InterPro"/>
</dbReference>
<keyword evidence="10" id="KW-1185">Reference proteome</keyword>
<protein>
    <submittedName>
        <fullName evidence="9">YhhN-like protein</fullName>
        <ecNumber evidence="9">1.3.3.-</ecNumber>
    </submittedName>
</protein>
<feature type="domain" description="Fatty acid hydroxylase" evidence="8">
    <location>
        <begin position="123"/>
        <end position="255"/>
    </location>
</feature>
<feature type="transmembrane region" description="Helical" evidence="7">
    <location>
        <begin position="339"/>
        <end position="361"/>
    </location>
</feature>
<feature type="transmembrane region" description="Helical" evidence="7">
    <location>
        <begin position="45"/>
        <end position="66"/>
    </location>
</feature>
<evidence type="ECO:0000256" key="1">
    <source>
        <dbReference type="ARBA" id="ARBA00004127"/>
    </source>
</evidence>
<gene>
    <name evidence="9" type="ordered locus">CFU_0433</name>
</gene>
<accession>G0AGE0</accession>
<dbReference type="AlphaFoldDB" id="G0AGE0"/>
<reference evidence="9 10" key="2">
    <citation type="journal article" date="2006" name="J. Microbiol. Methods">
        <title>Genomic flank-sequencing of plasposon insertion sites for rapid identification of functional genes.</title>
        <authorList>
            <person name="Leveau J.H."/>
            <person name="Gerards S."/>
            <person name="Fritsche K."/>
            <person name="Zondag G."/>
            <person name="van Veen J.A."/>
        </authorList>
    </citation>
    <scope>NUCLEOTIDE SEQUENCE [LARGE SCALE GENOMIC DNA]</scope>
    <source>
        <strain evidence="9 10">Ter331</strain>
    </source>
</reference>
<dbReference type="PANTHER" id="PTHR21624">
    <property type="entry name" value="STEROL DESATURASE-RELATED PROTEIN"/>
    <property type="match status" value="1"/>
</dbReference>
<feature type="transmembrane region" description="Helical" evidence="7">
    <location>
        <begin position="86"/>
        <end position="107"/>
    </location>
</feature>
<evidence type="ECO:0000256" key="2">
    <source>
        <dbReference type="ARBA" id="ARBA00022692"/>
    </source>
</evidence>
<dbReference type="GO" id="GO:0012505">
    <property type="term" value="C:endomembrane system"/>
    <property type="evidence" value="ECO:0007669"/>
    <property type="project" value="UniProtKB-SubCell"/>
</dbReference>
<dbReference type="eggNOG" id="COG3000">
    <property type="taxonomic scope" value="Bacteria"/>
</dbReference>
<dbReference type="InterPro" id="IPR051689">
    <property type="entry name" value="Sterol_desaturase/TMEM195"/>
</dbReference>
<dbReference type="Pfam" id="PF04116">
    <property type="entry name" value="FA_hydroxylase"/>
    <property type="match status" value="1"/>
</dbReference>
<evidence type="ECO:0000256" key="3">
    <source>
        <dbReference type="ARBA" id="ARBA00022989"/>
    </source>
</evidence>
<evidence type="ECO:0000313" key="10">
    <source>
        <dbReference type="Proteomes" id="UP000008392"/>
    </source>
</evidence>
<dbReference type="STRING" id="1005048.CFU_0433"/>
<reference evidence="9 10" key="3">
    <citation type="journal article" date="2008" name="FEMS Microbiol. Ecol.">
        <title>Identification and characterization of genes underlying chitinolysis in Collimonas fungivorans Ter331.</title>
        <authorList>
            <person name="Fritsche K."/>
            <person name="de Boer W."/>
            <person name="Gerards S."/>
            <person name="van den Berg M."/>
            <person name="van Veen J.A."/>
            <person name="Leveau J.H."/>
        </authorList>
    </citation>
    <scope>NUCLEOTIDE SEQUENCE [LARGE SCALE GENOMIC DNA]</scope>
    <source>
        <strain evidence="9 10">Ter331</strain>
    </source>
</reference>
<dbReference type="GO" id="GO:0006643">
    <property type="term" value="P:membrane lipid metabolic process"/>
    <property type="evidence" value="ECO:0007669"/>
    <property type="project" value="TreeGrafter"/>
</dbReference>
<comment type="subcellular location">
    <subcellularLocation>
        <location evidence="1">Endomembrane system</location>
        <topology evidence="1">Multi-pass membrane protein</topology>
    </subcellularLocation>
</comment>
<proteinExistence type="predicted"/>
<evidence type="ECO:0000256" key="6">
    <source>
        <dbReference type="ARBA" id="ARBA00023136"/>
    </source>
</evidence>
<evidence type="ECO:0000256" key="7">
    <source>
        <dbReference type="SAM" id="Phobius"/>
    </source>
</evidence>
<feature type="transmembrane region" description="Helical" evidence="7">
    <location>
        <begin position="176"/>
        <end position="202"/>
    </location>
</feature>
<sequence>MEARPGFHFFCRGNPPPALPGLSVTMQNNNIDRGKRQETKMQEKVITLATPVFFLLIFIELAVGLLRRRNTYRLNDAINSISLGVLSQVSGVFMQVLRIGIYAWLASHIGLFKLPADSLWVWLSGLLLYDLCYYWLHRCGHEVNVLWAAHVVHHQSEDYNLSTALRQTSSGPFLSWIFYVPMAVLGYPVEVFAAVALIDLLYQFWVHTQQIGKLGWLDRVLVTPSNHRVHHGVNDIYLDKNYGGILILWDRLFGTFIEERDQDPVVYGTRSPLRSWNPVWANFEVYKVLWLDAWRAQRPGDKLRVWLKAPGWRPADVAAKWPGTSFDIARPLYHPQLSLAAQVYCLVQFSIVLLVTTHFLAAQVAMSWPLGLAYAAWLAAGLWIVGGLMEMRPRYAALEALRLAATGAGVVIGKVWFGGVSLSPLLQGAVITVSLVSMIALWLIFKRFSTTHGHLSHQ</sequence>
<dbReference type="GO" id="GO:0050479">
    <property type="term" value="F:glyceryl-ether monooxygenase activity"/>
    <property type="evidence" value="ECO:0007669"/>
    <property type="project" value="TreeGrafter"/>
</dbReference>
<dbReference type="KEGG" id="cfu:CFU_0433"/>
<dbReference type="GO" id="GO:0016020">
    <property type="term" value="C:membrane"/>
    <property type="evidence" value="ECO:0007669"/>
    <property type="project" value="GOC"/>
</dbReference>
<dbReference type="EMBL" id="CP002745">
    <property type="protein sequence ID" value="AEK60270.1"/>
    <property type="molecule type" value="Genomic_DNA"/>
</dbReference>
<dbReference type="GO" id="GO:0008610">
    <property type="term" value="P:lipid biosynthetic process"/>
    <property type="evidence" value="ECO:0007669"/>
    <property type="project" value="InterPro"/>
</dbReference>
<evidence type="ECO:0000256" key="4">
    <source>
        <dbReference type="ARBA" id="ARBA00023002"/>
    </source>
</evidence>
<reference evidence="9 10" key="4">
    <citation type="journal article" date="2010" name="Environ. Microbiol.">
        <title>The bacterial genus Collimonas: mycophagy, weathering and other adaptive solutions to life in oligotrophic soil environments.</title>
        <authorList>
            <person name="Leveau J.H."/>
            <person name="Uroz S."/>
            <person name="de Boer W."/>
        </authorList>
    </citation>
    <scope>NUCLEOTIDE SEQUENCE [LARGE SCALE GENOMIC DNA]</scope>
    <source>
        <strain evidence="9 10">Ter331</strain>
    </source>
</reference>
<keyword evidence="4 9" id="KW-0560">Oxidoreductase</keyword>
<keyword evidence="5" id="KW-0443">Lipid metabolism</keyword>
<reference evidence="10" key="6">
    <citation type="submission" date="2011-05" db="EMBL/GenBank/DDBJ databases">
        <title>Complete sequence of Collimonas fungivorans Ter331.</title>
        <authorList>
            <person name="Leveau J.H."/>
        </authorList>
    </citation>
    <scope>NUCLEOTIDE SEQUENCE [LARGE SCALE GENOMIC DNA]</scope>
    <source>
        <strain evidence="10">Ter331</strain>
    </source>
</reference>
<organism evidence="9 10">
    <name type="scientific">Collimonas fungivorans (strain Ter331)</name>
    <dbReference type="NCBI Taxonomy" id="1005048"/>
    <lineage>
        <taxon>Bacteria</taxon>
        <taxon>Pseudomonadati</taxon>
        <taxon>Pseudomonadota</taxon>
        <taxon>Betaproteobacteria</taxon>
        <taxon>Burkholderiales</taxon>
        <taxon>Oxalobacteraceae</taxon>
        <taxon>Collimonas</taxon>
    </lineage>
</organism>